<organism evidence="1 2">
    <name type="scientific">Sulfuriferula multivorans</name>
    <dbReference type="NCBI Taxonomy" id="1559896"/>
    <lineage>
        <taxon>Bacteria</taxon>
        <taxon>Pseudomonadati</taxon>
        <taxon>Pseudomonadota</taxon>
        <taxon>Betaproteobacteria</taxon>
        <taxon>Nitrosomonadales</taxon>
        <taxon>Sulfuricellaceae</taxon>
        <taxon>Sulfuriferula</taxon>
    </lineage>
</organism>
<dbReference type="OrthoDB" id="8562667at2"/>
<name>A0A401JHJ0_9PROT</name>
<protein>
    <submittedName>
        <fullName evidence="1">Uncharacterized protein</fullName>
    </submittedName>
</protein>
<evidence type="ECO:0000313" key="1">
    <source>
        <dbReference type="EMBL" id="GBL47467.1"/>
    </source>
</evidence>
<dbReference type="EMBL" id="BGOW01000044">
    <property type="protein sequence ID" value="GBL47467.1"/>
    <property type="molecule type" value="Genomic_DNA"/>
</dbReference>
<dbReference type="RefSeq" id="WP_124706227.1">
    <property type="nucleotide sequence ID" value="NZ_BGOW01000044.1"/>
</dbReference>
<comment type="caution">
    <text evidence="1">The sequence shown here is derived from an EMBL/GenBank/DDBJ whole genome shotgun (WGS) entry which is preliminary data.</text>
</comment>
<keyword evidence="2" id="KW-1185">Reference proteome</keyword>
<proteinExistence type="predicted"/>
<gene>
    <name evidence="1" type="ORF">SFMTTN_3307</name>
</gene>
<evidence type="ECO:0000313" key="2">
    <source>
        <dbReference type="Proteomes" id="UP000286806"/>
    </source>
</evidence>
<dbReference type="Proteomes" id="UP000286806">
    <property type="component" value="Unassembled WGS sequence"/>
</dbReference>
<reference evidence="1 2" key="1">
    <citation type="journal article" date="2019" name="Front. Microbiol.">
        <title>Genomes of Neutrophilic Sulfur-Oxidizing Chemolithoautotrophs Representing 9 Proteobacterial Species From 8 Genera.</title>
        <authorList>
            <person name="Watanabe T."/>
            <person name="Kojima H."/>
            <person name="Umezawa K."/>
            <person name="Hori C."/>
            <person name="Takasuka T.E."/>
            <person name="Kato Y."/>
            <person name="Fukui M."/>
        </authorList>
    </citation>
    <scope>NUCLEOTIDE SEQUENCE [LARGE SCALE GENOMIC DNA]</scope>
    <source>
        <strain evidence="1 2">TTN</strain>
    </source>
</reference>
<dbReference type="AlphaFoldDB" id="A0A401JHJ0"/>
<accession>A0A401JHJ0</accession>
<sequence>MTFIELLTYVGSHSKYDIMDGDAEATLAAARNGSHKNPVAGKVIADMYQNSGLATPADAIERAQAIKTLGPIRLFYMKDDAPVEGFRMVEDVVHKIDGAFNEEAMRLKAQI</sequence>